<sequence length="443" mass="49456">SKMFVPKNPLKVINFLHENGYKMCSSTSNKMAVTYILHQDWPVSGSQPQSPIKTYKDRLLEAAQTSPTRFYKEYPLDSNDIGFEDEVGQSRDLMSFEGAGHLSRDFKCKGAASHNRDQELDAVPFSRDHQGLEGAVGYSSSFQGLEGALGYSRDFQDLEGAVSYSRDFQGLDGAVGYSRGFQGLEGAIDYSRGSQGLEGAVGYSKRFQGLAGAVGYSRDFQSLEGVVGYNRDSEVLEGTSGYKENYQGLDESAGYSRDYQGLQESIDYKRDHKELGGIGYSTDLKDLGGAVGYSKEYKGLEGNVGCNKTWDKEEAVEYDRKELGFRELAREEKGLGFKGAVRFDQGADDVGAPPLKCLEKDNVRARDTIVMEGVARYNIAARRSFAICKGGRDKRRPVSCEIPLQVMSHESYEECEEKGDIRQDIQKQFARRMSRREKKRDQH</sequence>
<organism evidence="1 2">
    <name type="scientific">Halocaridina rubra</name>
    <name type="common">Hawaiian red shrimp</name>
    <dbReference type="NCBI Taxonomy" id="373956"/>
    <lineage>
        <taxon>Eukaryota</taxon>
        <taxon>Metazoa</taxon>
        <taxon>Ecdysozoa</taxon>
        <taxon>Arthropoda</taxon>
        <taxon>Crustacea</taxon>
        <taxon>Multicrustacea</taxon>
        <taxon>Malacostraca</taxon>
        <taxon>Eumalacostraca</taxon>
        <taxon>Eucarida</taxon>
        <taxon>Decapoda</taxon>
        <taxon>Pleocyemata</taxon>
        <taxon>Caridea</taxon>
        <taxon>Atyoidea</taxon>
        <taxon>Atyidae</taxon>
        <taxon>Halocaridina</taxon>
    </lineage>
</organism>
<feature type="non-terminal residue" evidence="1">
    <location>
        <position position="1"/>
    </location>
</feature>
<keyword evidence="2" id="KW-1185">Reference proteome</keyword>
<proteinExistence type="predicted"/>
<dbReference type="Proteomes" id="UP001381693">
    <property type="component" value="Unassembled WGS sequence"/>
</dbReference>
<evidence type="ECO:0000313" key="1">
    <source>
        <dbReference type="EMBL" id="KAK7084219.1"/>
    </source>
</evidence>
<name>A0AAN9ADJ2_HALRR</name>
<comment type="caution">
    <text evidence="1">The sequence shown here is derived from an EMBL/GenBank/DDBJ whole genome shotgun (WGS) entry which is preliminary data.</text>
</comment>
<gene>
    <name evidence="1" type="ORF">SK128_007871</name>
</gene>
<protein>
    <submittedName>
        <fullName evidence="1">Uncharacterized protein</fullName>
    </submittedName>
</protein>
<evidence type="ECO:0000313" key="2">
    <source>
        <dbReference type="Proteomes" id="UP001381693"/>
    </source>
</evidence>
<dbReference type="AlphaFoldDB" id="A0AAN9ADJ2"/>
<dbReference type="EMBL" id="JAXCGZ010002200">
    <property type="protein sequence ID" value="KAK7084219.1"/>
    <property type="molecule type" value="Genomic_DNA"/>
</dbReference>
<reference evidence="1 2" key="1">
    <citation type="submission" date="2023-11" db="EMBL/GenBank/DDBJ databases">
        <title>Halocaridina rubra genome assembly.</title>
        <authorList>
            <person name="Smith C."/>
        </authorList>
    </citation>
    <scope>NUCLEOTIDE SEQUENCE [LARGE SCALE GENOMIC DNA]</scope>
    <source>
        <strain evidence="1">EP-1</strain>
        <tissue evidence="1">Whole</tissue>
    </source>
</reference>
<accession>A0AAN9ADJ2</accession>